<evidence type="ECO:0008006" key="4">
    <source>
        <dbReference type="Google" id="ProtNLM"/>
    </source>
</evidence>
<organism evidence="2 3">
    <name type="scientific">Ephemeroptericola cinctiostellae</name>
    <dbReference type="NCBI Taxonomy" id="2268024"/>
    <lineage>
        <taxon>Bacteria</taxon>
        <taxon>Pseudomonadati</taxon>
        <taxon>Pseudomonadota</taxon>
        <taxon>Betaproteobacteria</taxon>
        <taxon>Burkholderiales</taxon>
        <taxon>Burkholderiaceae</taxon>
        <taxon>Ephemeroptericola</taxon>
    </lineage>
</organism>
<name>A0A345DB52_9BURK</name>
<reference evidence="3" key="1">
    <citation type="submission" date="2018-07" db="EMBL/GenBank/DDBJ databases">
        <authorList>
            <person name="Kim H."/>
        </authorList>
    </citation>
    <scope>NUCLEOTIDE SEQUENCE [LARGE SCALE GENOMIC DNA]</scope>
    <source>
        <strain evidence="3">F02</strain>
    </source>
</reference>
<dbReference type="InterPro" id="IPR038084">
    <property type="entry name" value="PduO/GlcC-like_sf"/>
</dbReference>
<dbReference type="PANTHER" id="PTHR34309">
    <property type="entry name" value="SLR1406 PROTEIN"/>
    <property type="match status" value="1"/>
</dbReference>
<dbReference type="OrthoDB" id="1684899at2"/>
<dbReference type="RefSeq" id="WP_114562769.1">
    <property type="nucleotide sequence ID" value="NZ_CP031124.1"/>
</dbReference>
<dbReference type="EMBL" id="CP031124">
    <property type="protein sequence ID" value="AXF85590.1"/>
    <property type="molecule type" value="Genomic_DNA"/>
</dbReference>
<gene>
    <name evidence="2" type="ORF">DTO96_101321</name>
</gene>
<protein>
    <recommendedName>
        <fullName evidence="4">Heme-binding protein</fullName>
    </recommendedName>
</protein>
<dbReference type="AlphaFoldDB" id="A0A345DB52"/>
<dbReference type="Gene3D" id="3.30.450.150">
    <property type="entry name" value="Haem-degrading domain"/>
    <property type="match status" value="1"/>
</dbReference>
<dbReference type="InterPro" id="IPR005624">
    <property type="entry name" value="PduO/GlcC-like"/>
</dbReference>
<dbReference type="Proteomes" id="UP000252182">
    <property type="component" value="Chromosome"/>
</dbReference>
<dbReference type="SUPFAM" id="SSF143744">
    <property type="entry name" value="GlcG-like"/>
    <property type="match status" value="1"/>
</dbReference>
<feature type="chain" id="PRO_5016963604" description="Heme-binding protein" evidence="1">
    <location>
        <begin position="23"/>
        <end position="158"/>
    </location>
</feature>
<dbReference type="KEGG" id="hyf:DTO96_101321"/>
<evidence type="ECO:0000313" key="2">
    <source>
        <dbReference type="EMBL" id="AXF85590.1"/>
    </source>
</evidence>
<dbReference type="InterPro" id="IPR052517">
    <property type="entry name" value="GlcG_carb_metab_protein"/>
</dbReference>
<keyword evidence="1" id="KW-0732">Signal</keyword>
<keyword evidence="3" id="KW-1185">Reference proteome</keyword>
<dbReference type="Pfam" id="PF03928">
    <property type="entry name" value="HbpS-like"/>
    <property type="match status" value="1"/>
</dbReference>
<accession>A0A345DB52</accession>
<proteinExistence type="predicted"/>
<evidence type="ECO:0000256" key="1">
    <source>
        <dbReference type="SAM" id="SignalP"/>
    </source>
</evidence>
<feature type="signal peptide" evidence="1">
    <location>
        <begin position="1"/>
        <end position="22"/>
    </location>
</feature>
<sequence length="158" mass="15737">MKKIFVKLGLIALAFGSVNAFAQNLPYGAPIDLASAKKVVQAASAEMHKKNLALTIAVVDSGGNVVYLERADQAGIGTIDAAVGKAKAANGIKAPTKAIEEQVLAGKLNILGVPGAFPVEGGVLLVENNRVIGVIGASGAMPPDDGAVASAGAAALKP</sequence>
<dbReference type="PANTHER" id="PTHR34309:SF1">
    <property type="entry name" value="PROTEIN GLCG"/>
    <property type="match status" value="1"/>
</dbReference>
<evidence type="ECO:0000313" key="3">
    <source>
        <dbReference type="Proteomes" id="UP000252182"/>
    </source>
</evidence>